<reference evidence="4" key="1">
    <citation type="submission" date="2020-11" db="EMBL/GenBank/DDBJ databases">
        <authorList>
            <person name="Tran Van P."/>
        </authorList>
    </citation>
    <scope>NUCLEOTIDE SEQUENCE</scope>
</reference>
<dbReference type="InterPro" id="IPR044156">
    <property type="entry name" value="Galectin-like"/>
</dbReference>
<gene>
    <name evidence="4" type="ORF">TSIB3V08_LOCUS3385</name>
</gene>
<dbReference type="SMART" id="SM00276">
    <property type="entry name" value="GLECT"/>
    <property type="match status" value="1"/>
</dbReference>
<accession>A0A7R9FXS4</accession>
<dbReference type="EMBL" id="OC001124">
    <property type="protein sequence ID" value="CAD7259177.1"/>
    <property type="molecule type" value="Genomic_DNA"/>
</dbReference>
<dbReference type="InterPro" id="IPR001079">
    <property type="entry name" value="Galectin_CRD"/>
</dbReference>
<dbReference type="SUPFAM" id="SSF49899">
    <property type="entry name" value="Concanavalin A-like lectins/glucanases"/>
    <property type="match status" value="1"/>
</dbReference>
<sequence length="423" mass="45857">MASTPFLNPIIPYVGPIPGGLYPGRMVRIQGTVLALASRPPPPPPPRPLSHSPYCFLLNQRQAITDVLSKDWYGVLSRISGFHRRTSKVIDKDSNPCQKEVHLHLRGRRVETCFIKNNPQCTQALFEPQSPRHWQSSLLRDLNLDHPINGDQANGSNYRTPLRCGPNVAPRDDIALHVSARFHENVISRNSLHGLNWGPDELTGHMPLARAQGFEIIILCEPESYKIAINGQHYTQFIHRIPYQHVTHISIDGDVMVSLIQFEGGSQGFAPPPGGFVTSHSIPGGYAPPMGGAALSYPSNTAPYSPISAPYPQIPGVAIPPFPTQPSYPIPTPCPIGIPQPHGGYPQAPYSGYGQSQVYPGQPYGQQYPKKAYKAHKKSSKALKYGLPIAGVAGAGLGAYALSKSFHSGSSSSSSSSSSSEEE</sequence>
<protein>
    <recommendedName>
        <fullName evidence="2">Galectin</fullName>
    </recommendedName>
</protein>
<keyword evidence="1 2" id="KW-0430">Lectin</keyword>
<dbReference type="PANTHER" id="PTHR11346:SF176">
    <property type="entry name" value="32 KDA BETA-GALACTOSIDE-BINDING LECTIN LEC-3"/>
    <property type="match status" value="1"/>
</dbReference>
<name>A0A7R9FXS4_TIMSH</name>
<dbReference type="PROSITE" id="PS51304">
    <property type="entry name" value="GALECTIN"/>
    <property type="match status" value="1"/>
</dbReference>
<feature type="domain" description="Galectin" evidence="3">
    <location>
        <begin position="13"/>
        <end position="263"/>
    </location>
</feature>
<proteinExistence type="predicted"/>
<evidence type="ECO:0000259" key="3">
    <source>
        <dbReference type="PROSITE" id="PS51304"/>
    </source>
</evidence>
<evidence type="ECO:0000256" key="1">
    <source>
        <dbReference type="ARBA" id="ARBA00022734"/>
    </source>
</evidence>
<dbReference type="PANTHER" id="PTHR11346">
    <property type="entry name" value="GALECTIN"/>
    <property type="match status" value="1"/>
</dbReference>
<evidence type="ECO:0000256" key="2">
    <source>
        <dbReference type="RuleBase" id="RU102079"/>
    </source>
</evidence>
<dbReference type="Pfam" id="PF00337">
    <property type="entry name" value="Gal-bind_lectin"/>
    <property type="match status" value="1"/>
</dbReference>
<dbReference type="AlphaFoldDB" id="A0A7R9FXS4"/>
<dbReference type="Gene3D" id="2.60.120.200">
    <property type="match status" value="1"/>
</dbReference>
<dbReference type="GO" id="GO:0016936">
    <property type="term" value="F:galactoside binding"/>
    <property type="evidence" value="ECO:0007669"/>
    <property type="project" value="TreeGrafter"/>
</dbReference>
<dbReference type="InterPro" id="IPR013320">
    <property type="entry name" value="ConA-like_dom_sf"/>
</dbReference>
<dbReference type="SMART" id="SM00908">
    <property type="entry name" value="Gal-bind_lectin"/>
    <property type="match status" value="1"/>
</dbReference>
<dbReference type="CDD" id="cd00070">
    <property type="entry name" value="GLECT"/>
    <property type="match status" value="1"/>
</dbReference>
<evidence type="ECO:0000313" key="4">
    <source>
        <dbReference type="EMBL" id="CAD7259177.1"/>
    </source>
</evidence>
<dbReference type="GO" id="GO:0030246">
    <property type="term" value="F:carbohydrate binding"/>
    <property type="evidence" value="ECO:0007669"/>
    <property type="project" value="UniProtKB-UniRule"/>
</dbReference>
<organism evidence="4">
    <name type="scientific">Timema shepardi</name>
    <name type="common">Walking stick</name>
    <dbReference type="NCBI Taxonomy" id="629360"/>
    <lineage>
        <taxon>Eukaryota</taxon>
        <taxon>Metazoa</taxon>
        <taxon>Ecdysozoa</taxon>
        <taxon>Arthropoda</taxon>
        <taxon>Hexapoda</taxon>
        <taxon>Insecta</taxon>
        <taxon>Pterygota</taxon>
        <taxon>Neoptera</taxon>
        <taxon>Polyneoptera</taxon>
        <taxon>Phasmatodea</taxon>
        <taxon>Timematodea</taxon>
        <taxon>Timematoidea</taxon>
        <taxon>Timematidae</taxon>
        <taxon>Timema</taxon>
    </lineage>
</organism>